<protein>
    <submittedName>
        <fullName evidence="2">Uncharacterized protein</fullName>
    </submittedName>
</protein>
<organism evidence="2 3">
    <name type="scientific">Serendipita vermifera MAFF 305830</name>
    <dbReference type="NCBI Taxonomy" id="933852"/>
    <lineage>
        <taxon>Eukaryota</taxon>
        <taxon>Fungi</taxon>
        <taxon>Dikarya</taxon>
        <taxon>Basidiomycota</taxon>
        <taxon>Agaricomycotina</taxon>
        <taxon>Agaricomycetes</taxon>
        <taxon>Sebacinales</taxon>
        <taxon>Serendipitaceae</taxon>
        <taxon>Serendipita</taxon>
    </lineage>
</organism>
<keyword evidence="3" id="KW-1185">Reference proteome</keyword>
<dbReference type="EMBL" id="KN824388">
    <property type="protein sequence ID" value="KIM21266.1"/>
    <property type="molecule type" value="Genomic_DNA"/>
</dbReference>
<feature type="region of interest" description="Disordered" evidence="1">
    <location>
        <begin position="63"/>
        <end position="91"/>
    </location>
</feature>
<proteinExistence type="predicted"/>
<dbReference type="HOGENOM" id="CLU_1950142_0_0_1"/>
<evidence type="ECO:0000313" key="2">
    <source>
        <dbReference type="EMBL" id="KIM21266.1"/>
    </source>
</evidence>
<reference evidence="2 3" key="1">
    <citation type="submission" date="2014-04" db="EMBL/GenBank/DDBJ databases">
        <authorList>
            <consortium name="DOE Joint Genome Institute"/>
            <person name="Kuo A."/>
            <person name="Zuccaro A."/>
            <person name="Kohler A."/>
            <person name="Nagy L.G."/>
            <person name="Floudas D."/>
            <person name="Copeland A."/>
            <person name="Barry K.W."/>
            <person name="Cichocki N."/>
            <person name="Veneault-Fourrey C."/>
            <person name="LaButti K."/>
            <person name="Lindquist E.A."/>
            <person name="Lipzen A."/>
            <person name="Lundell T."/>
            <person name="Morin E."/>
            <person name="Murat C."/>
            <person name="Sun H."/>
            <person name="Tunlid A."/>
            <person name="Henrissat B."/>
            <person name="Grigoriev I.V."/>
            <person name="Hibbett D.S."/>
            <person name="Martin F."/>
            <person name="Nordberg H.P."/>
            <person name="Cantor M.N."/>
            <person name="Hua S.X."/>
        </authorList>
    </citation>
    <scope>NUCLEOTIDE SEQUENCE [LARGE SCALE GENOMIC DNA]</scope>
    <source>
        <strain evidence="2 3">MAFF 305830</strain>
    </source>
</reference>
<dbReference type="AlphaFoldDB" id="A0A0C3APV0"/>
<dbReference type="OrthoDB" id="3258237at2759"/>
<reference evidence="3" key="2">
    <citation type="submission" date="2015-01" db="EMBL/GenBank/DDBJ databases">
        <title>Evolutionary Origins and Diversification of the Mycorrhizal Mutualists.</title>
        <authorList>
            <consortium name="DOE Joint Genome Institute"/>
            <consortium name="Mycorrhizal Genomics Consortium"/>
            <person name="Kohler A."/>
            <person name="Kuo A."/>
            <person name="Nagy L.G."/>
            <person name="Floudas D."/>
            <person name="Copeland A."/>
            <person name="Barry K.W."/>
            <person name="Cichocki N."/>
            <person name="Veneault-Fourrey C."/>
            <person name="LaButti K."/>
            <person name="Lindquist E.A."/>
            <person name="Lipzen A."/>
            <person name="Lundell T."/>
            <person name="Morin E."/>
            <person name="Murat C."/>
            <person name="Riley R."/>
            <person name="Ohm R."/>
            <person name="Sun H."/>
            <person name="Tunlid A."/>
            <person name="Henrissat B."/>
            <person name="Grigoriev I.V."/>
            <person name="Hibbett D.S."/>
            <person name="Martin F."/>
        </authorList>
    </citation>
    <scope>NUCLEOTIDE SEQUENCE [LARGE SCALE GENOMIC DNA]</scope>
    <source>
        <strain evidence="3">MAFF 305830</strain>
    </source>
</reference>
<feature type="compositionally biased region" description="Basic and acidic residues" evidence="1">
    <location>
        <begin position="64"/>
        <end position="75"/>
    </location>
</feature>
<name>A0A0C3APV0_SERVB</name>
<gene>
    <name evidence="2" type="ORF">M408DRAFT_109912</name>
</gene>
<dbReference type="Proteomes" id="UP000054097">
    <property type="component" value="Unassembled WGS sequence"/>
</dbReference>
<feature type="compositionally biased region" description="Polar residues" evidence="1">
    <location>
        <begin position="76"/>
        <end position="89"/>
    </location>
</feature>
<accession>A0A0C3APV0</accession>
<evidence type="ECO:0000313" key="3">
    <source>
        <dbReference type="Proteomes" id="UP000054097"/>
    </source>
</evidence>
<evidence type="ECO:0000256" key="1">
    <source>
        <dbReference type="SAM" id="MobiDB-lite"/>
    </source>
</evidence>
<sequence length="129" mass="14310">MSIRVITSTNIDDRHSNVTYAPEGQWTVHTNVQSIFHLYGNSDTFHDRQGATATVKFYGVSISDRSREGNQKRPEAQQQSPTRMPSNTGAIRVPIMARALSASTARKRPPSTRMQTQTGILSCSTLLMT</sequence>